<keyword evidence="2" id="KW-0270">Exopolysaccharide synthesis</keyword>
<reference evidence="4 5" key="1">
    <citation type="submission" date="2017-11" db="EMBL/GenBank/DDBJ databases">
        <title>Revised Sequence and Annotation of the Rhodobaca barguzinensis strain alga05 Genome.</title>
        <authorList>
            <person name="Kopejtka K."/>
            <person name="Tomasch J.M."/>
            <person name="Bunk B."/>
            <person name="Koblizek M."/>
        </authorList>
    </citation>
    <scope>NUCLEOTIDE SEQUENCE [LARGE SCALE GENOMIC DNA]</scope>
    <source>
        <strain evidence="5">alga05</strain>
    </source>
</reference>
<evidence type="ECO:0000256" key="2">
    <source>
        <dbReference type="ARBA" id="ARBA00023169"/>
    </source>
</evidence>
<comment type="similarity">
    <text evidence="1">Belongs to the bacterial sugar transferase family.</text>
</comment>
<keyword evidence="5" id="KW-1185">Reference proteome</keyword>
<sequence length="222" mass="25193">MTRSKRQFDLFLATLLVPLILPLLGVLALLLWVVQGRPVFFGGERMRSSTQAFTLWKLRSMSMVASDSGVSGGDKLARITPMGRILRRSRMDELPQLFNIFRGDVSFVGPRPPLRLYVERFPEIYDQVLRVPPGITGLASLVFAAHEERLLTRSTSAEATDAIYARICVPRKARLDLIYQRHQSLGFDLWLIFLTGARVLGFVRGRRLPRGWRIGSSPARRK</sequence>
<evidence type="ECO:0000313" key="5">
    <source>
        <dbReference type="Proteomes" id="UP000228948"/>
    </source>
</evidence>
<name>A0A2K8KI11_9RHOB</name>
<dbReference type="Proteomes" id="UP000228948">
    <property type="component" value="Chromosome"/>
</dbReference>
<dbReference type="AlphaFoldDB" id="A0A2K8KI11"/>
<organism evidence="4 5">
    <name type="scientific">Roseinatronobacter bogoriensis subsp. barguzinensis</name>
    <dbReference type="NCBI Taxonomy" id="441209"/>
    <lineage>
        <taxon>Bacteria</taxon>
        <taxon>Pseudomonadati</taxon>
        <taxon>Pseudomonadota</taxon>
        <taxon>Alphaproteobacteria</taxon>
        <taxon>Rhodobacterales</taxon>
        <taxon>Paracoccaceae</taxon>
        <taxon>Roseinatronobacter</taxon>
    </lineage>
</organism>
<keyword evidence="4" id="KW-0808">Transferase</keyword>
<dbReference type="RefSeq" id="WP_071482462.1">
    <property type="nucleotide sequence ID" value="NZ_CP024899.1"/>
</dbReference>
<gene>
    <name evidence="4" type="ORF">BG454_17635</name>
</gene>
<dbReference type="InterPro" id="IPR003362">
    <property type="entry name" value="Bact_transf"/>
</dbReference>
<dbReference type="Pfam" id="PF02397">
    <property type="entry name" value="Bac_transf"/>
    <property type="match status" value="1"/>
</dbReference>
<dbReference type="GO" id="GO:0016780">
    <property type="term" value="F:phosphotransferase activity, for other substituted phosphate groups"/>
    <property type="evidence" value="ECO:0007669"/>
    <property type="project" value="TreeGrafter"/>
</dbReference>
<dbReference type="EMBL" id="CP024899">
    <property type="protein sequence ID" value="ATX67405.1"/>
    <property type="molecule type" value="Genomic_DNA"/>
</dbReference>
<proteinExistence type="inferred from homology"/>
<evidence type="ECO:0000259" key="3">
    <source>
        <dbReference type="Pfam" id="PF02397"/>
    </source>
</evidence>
<dbReference type="KEGG" id="rbg:BG454_17635"/>
<dbReference type="GO" id="GO:0000271">
    <property type="term" value="P:polysaccharide biosynthetic process"/>
    <property type="evidence" value="ECO:0007669"/>
    <property type="project" value="UniProtKB-KW"/>
</dbReference>
<protein>
    <submittedName>
        <fullName evidence="4">Sugar transferase</fullName>
    </submittedName>
</protein>
<dbReference type="PANTHER" id="PTHR30576">
    <property type="entry name" value="COLANIC BIOSYNTHESIS UDP-GLUCOSE LIPID CARRIER TRANSFERASE"/>
    <property type="match status" value="1"/>
</dbReference>
<dbReference type="STRING" id="441209.GCA_001870665_03494"/>
<evidence type="ECO:0000313" key="4">
    <source>
        <dbReference type="EMBL" id="ATX67405.1"/>
    </source>
</evidence>
<accession>A0A2K8KI11</accession>
<evidence type="ECO:0000256" key="1">
    <source>
        <dbReference type="ARBA" id="ARBA00006464"/>
    </source>
</evidence>
<dbReference type="PANTHER" id="PTHR30576:SF20">
    <property type="entry name" value="QUINOVOSAMINEPHOSPHOTRANSFERAE-RELATED"/>
    <property type="match status" value="1"/>
</dbReference>
<feature type="domain" description="Bacterial sugar transferase" evidence="3">
    <location>
        <begin position="5"/>
        <end position="200"/>
    </location>
</feature>
<dbReference type="OrthoDB" id="9808602at2"/>